<proteinExistence type="predicted"/>
<name>A0A3B0YZG9_9ZZZZ</name>
<dbReference type="PANTHER" id="PTHR10545">
    <property type="entry name" value="DIAMINE N-ACETYLTRANSFERASE"/>
    <property type="match status" value="1"/>
</dbReference>
<dbReference type="GO" id="GO:0008080">
    <property type="term" value="F:N-acetyltransferase activity"/>
    <property type="evidence" value="ECO:0007669"/>
    <property type="project" value="UniProtKB-ARBA"/>
</dbReference>
<dbReference type="AlphaFoldDB" id="A0A3B0YZG9"/>
<protein>
    <recommendedName>
        <fullName evidence="3">N-acetyltransferase domain-containing protein</fullName>
    </recommendedName>
</protein>
<dbReference type="PANTHER" id="PTHR10545:SF29">
    <property type="entry name" value="GH14572P-RELATED"/>
    <property type="match status" value="1"/>
</dbReference>
<keyword evidence="2" id="KW-0012">Acyltransferase</keyword>
<evidence type="ECO:0000256" key="1">
    <source>
        <dbReference type="ARBA" id="ARBA00022679"/>
    </source>
</evidence>
<dbReference type="InterPro" id="IPR051016">
    <property type="entry name" value="Diverse_Substrate_AcTransf"/>
</dbReference>
<dbReference type="InterPro" id="IPR000182">
    <property type="entry name" value="GNAT_dom"/>
</dbReference>
<evidence type="ECO:0000313" key="4">
    <source>
        <dbReference type="EMBL" id="VAW80672.1"/>
    </source>
</evidence>
<organism evidence="4">
    <name type="scientific">hydrothermal vent metagenome</name>
    <dbReference type="NCBI Taxonomy" id="652676"/>
    <lineage>
        <taxon>unclassified sequences</taxon>
        <taxon>metagenomes</taxon>
        <taxon>ecological metagenomes</taxon>
    </lineage>
</organism>
<gene>
    <name evidence="4" type="ORF">MNBD_GAMMA12-841</name>
</gene>
<dbReference type="Pfam" id="PF00583">
    <property type="entry name" value="Acetyltransf_1"/>
    <property type="match status" value="1"/>
</dbReference>
<evidence type="ECO:0000256" key="2">
    <source>
        <dbReference type="ARBA" id="ARBA00023315"/>
    </source>
</evidence>
<dbReference type="InterPro" id="IPR016181">
    <property type="entry name" value="Acyl_CoA_acyltransferase"/>
</dbReference>
<dbReference type="SUPFAM" id="SSF55729">
    <property type="entry name" value="Acyl-CoA N-acyltransferases (Nat)"/>
    <property type="match status" value="1"/>
</dbReference>
<dbReference type="Gene3D" id="3.40.630.30">
    <property type="match status" value="1"/>
</dbReference>
<reference evidence="4" key="1">
    <citation type="submission" date="2018-06" db="EMBL/GenBank/DDBJ databases">
        <authorList>
            <person name="Zhirakovskaya E."/>
        </authorList>
    </citation>
    <scope>NUCLEOTIDE SEQUENCE</scope>
</reference>
<feature type="domain" description="N-acetyltransferase" evidence="3">
    <location>
        <begin position="1"/>
        <end position="138"/>
    </location>
</feature>
<dbReference type="PROSITE" id="PS51186">
    <property type="entry name" value="GNAT"/>
    <property type="match status" value="1"/>
</dbReference>
<dbReference type="EMBL" id="UOFL01000202">
    <property type="protein sequence ID" value="VAW80672.1"/>
    <property type="molecule type" value="Genomic_DNA"/>
</dbReference>
<evidence type="ECO:0000259" key="3">
    <source>
        <dbReference type="PROSITE" id="PS51186"/>
    </source>
</evidence>
<keyword evidence="1" id="KW-0808">Transferase</keyword>
<sequence>MPKIAVSDQEIEKCFEVMSELRPHLKNEIFINTIREMQAEGFVLAYIENEQAVIAVAGYRISTSLYMGKNLYVDDLITSKNHRSQGCGEEMIDWMRGVAKQNGCGFYHLDSGTHRDQAHKFYFRQGFTISSYHFVEAL</sequence>
<accession>A0A3B0YZG9</accession>